<dbReference type="EMBL" id="RBZY01000018">
    <property type="protein sequence ID" value="RWR20027.1"/>
    <property type="molecule type" value="Genomic_DNA"/>
</dbReference>
<protein>
    <submittedName>
        <fullName evidence="2">Uncharacterized protein</fullName>
    </submittedName>
</protein>
<dbReference type="Proteomes" id="UP000285970">
    <property type="component" value="Unassembled WGS sequence"/>
</dbReference>
<accession>A0A3S3KZ91</accession>
<dbReference type="OrthoDB" id="5061092at2"/>
<keyword evidence="1" id="KW-1133">Transmembrane helix</keyword>
<gene>
    <name evidence="2" type="ORF">D8Y23_06385</name>
</gene>
<dbReference type="RefSeq" id="WP_128217325.1">
    <property type="nucleotide sequence ID" value="NZ_RBZY01000018.1"/>
</dbReference>
<dbReference type="AlphaFoldDB" id="A0A3S3KZ91"/>
<proteinExistence type="predicted"/>
<feature type="transmembrane region" description="Helical" evidence="1">
    <location>
        <begin position="88"/>
        <end position="109"/>
    </location>
</feature>
<keyword evidence="1" id="KW-0812">Transmembrane</keyword>
<evidence type="ECO:0000313" key="3">
    <source>
        <dbReference type="Proteomes" id="UP000285970"/>
    </source>
</evidence>
<organism evidence="2 3">
    <name type="scientific">Microbacterium enclense</name>
    <dbReference type="NCBI Taxonomy" id="993073"/>
    <lineage>
        <taxon>Bacteria</taxon>
        <taxon>Bacillati</taxon>
        <taxon>Actinomycetota</taxon>
        <taxon>Actinomycetes</taxon>
        <taxon>Micrococcales</taxon>
        <taxon>Microbacteriaceae</taxon>
        <taxon>Microbacterium</taxon>
    </lineage>
</organism>
<comment type="caution">
    <text evidence="2">The sequence shown here is derived from an EMBL/GenBank/DDBJ whole genome shotgun (WGS) entry which is preliminary data.</text>
</comment>
<evidence type="ECO:0000256" key="1">
    <source>
        <dbReference type="SAM" id="Phobius"/>
    </source>
</evidence>
<sequence length="249" mass="26262">MDAELRGELERLRARAYGPEADLADDPDAAARLQHLEDIERRHRADSAQIPVAEDPLPVLEEVAADGDESESEEPPARPPVVRRLRTLWLWAASLAAVAAVTSAASIAATTFAPVARTAGIAQVGTLQPDPAAETEAVTTMGFDSTGILAFADYYGLTAYAGSTQIDSTGNTAECLLLVDTADVAGMGDDNSFRGGFRYGACGAGAFPATVEFVVTPELPDGFRQRFPVGSSVQFVRDGERVGVFSDAE</sequence>
<name>A0A3S3KZ91_9MICO</name>
<evidence type="ECO:0000313" key="2">
    <source>
        <dbReference type="EMBL" id="RWR20027.1"/>
    </source>
</evidence>
<reference evidence="2 3" key="1">
    <citation type="journal article" date="2018" name="Front. Microbiol.">
        <title>Novel Insights Into Bacterial Dimethylsulfoniopropionate Catabolism in the East China Sea.</title>
        <authorList>
            <person name="Liu J."/>
            <person name="Liu J."/>
            <person name="Zhang S.H."/>
            <person name="Liang J."/>
            <person name="Lin H."/>
            <person name="Song D."/>
            <person name="Yang G.P."/>
            <person name="Todd J.D."/>
            <person name="Zhang X.H."/>
        </authorList>
    </citation>
    <scope>NUCLEOTIDE SEQUENCE [LARGE SCALE GENOMIC DNA]</scope>
    <source>
        <strain evidence="2 3">ZYFD042</strain>
    </source>
</reference>
<keyword evidence="1" id="KW-0472">Membrane</keyword>